<dbReference type="InterPro" id="IPR042100">
    <property type="entry name" value="Bug_dom1"/>
</dbReference>
<feature type="chain" id="PRO_5028844180" evidence="2">
    <location>
        <begin position="35"/>
        <end position="334"/>
    </location>
</feature>
<organism evidence="3 4">
    <name type="scientific">Diaphorobacter ruginosibacter</name>
    <dbReference type="NCBI Taxonomy" id="1715720"/>
    <lineage>
        <taxon>Bacteria</taxon>
        <taxon>Pseudomonadati</taxon>
        <taxon>Pseudomonadota</taxon>
        <taxon>Betaproteobacteria</taxon>
        <taxon>Burkholderiales</taxon>
        <taxon>Comamonadaceae</taxon>
        <taxon>Diaphorobacter</taxon>
    </lineage>
</organism>
<feature type="signal peptide" evidence="2">
    <location>
        <begin position="1"/>
        <end position="34"/>
    </location>
</feature>
<dbReference type="PIRSF" id="PIRSF017082">
    <property type="entry name" value="YflP"/>
    <property type="match status" value="1"/>
</dbReference>
<protein>
    <submittedName>
        <fullName evidence="3">Tripartite tricarboxylate transporter substrate binding protein</fullName>
    </submittedName>
</protein>
<dbReference type="RefSeq" id="WP_187597065.1">
    <property type="nucleotide sequence ID" value="NZ_CP060714.1"/>
</dbReference>
<dbReference type="PANTHER" id="PTHR42928:SF5">
    <property type="entry name" value="BLR1237 PROTEIN"/>
    <property type="match status" value="1"/>
</dbReference>
<reference evidence="3 4" key="1">
    <citation type="submission" date="2020-08" db="EMBL/GenBank/DDBJ databases">
        <title>Genome sequence of Diaphorobacter ruginosibacter DSM 27467T.</title>
        <authorList>
            <person name="Hyun D.-W."/>
            <person name="Bae J.-W."/>
        </authorList>
    </citation>
    <scope>NUCLEOTIDE SEQUENCE [LARGE SCALE GENOMIC DNA]</scope>
    <source>
        <strain evidence="3 4">DSM 27467</strain>
    </source>
</reference>
<dbReference type="AlphaFoldDB" id="A0A7G9RMH4"/>
<proteinExistence type="inferred from homology"/>
<evidence type="ECO:0000313" key="4">
    <source>
        <dbReference type="Proteomes" id="UP000515811"/>
    </source>
</evidence>
<comment type="similarity">
    <text evidence="1">Belongs to the UPF0065 (bug) family.</text>
</comment>
<dbReference type="SUPFAM" id="SSF53850">
    <property type="entry name" value="Periplasmic binding protein-like II"/>
    <property type="match status" value="1"/>
</dbReference>
<evidence type="ECO:0000256" key="1">
    <source>
        <dbReference type="ARBA" id="ARBA00006987"/>
    </source>
</evidence>
<name>A0A7G9RMH4_9BURK</name>
<sequence length="334" mass="35285">MHSSSRGLGRRRIAAVIAGSGLLTALGFGVPAQAAPDYPNKPVRIIVGFSAGGTTDVVARILAKELTQALGQSFIVENKPGGGSNIATDQVMAAPADGYTLLCVAVTSAINQTLYPNAKFDLNRDFDAVVLGAKVPNILVVNNSVPAKNVKELIEWARANNDKAAYASSGSGTSIHMAGEMFKVRTGLKTQHVPYKGSAPALTDLIGGQVQFMFDNMPSAWPQVQGGKLRALAVTTKTRSPSAPDIPTMEESGVAPFDVSSWFGLIAPKGTPKDVIEKINKVVNAAFDKPEVKEAYLKLGAVAEHNTPQQYTDFIRKEVADWAPVVKASGAKVD</sequence>
<dbReference type="Gene3D" id="3.40.190.150">
    <property type="entry name" value="Bordetella uptake gene, domain 1"/>
    <property type="match status" value="1"/>
</dbReference>
<accession>A0A7G9RMH4</accession>
<dbReference type="EMBL" id="CP060714">
    <property type="protein sequence ID" value="QNN56799.1"/>
    <property type="molecule type" value="Genomic_DNA"/>
</dbReference>
<dbReference type="Pfam" id="PF03401">
    <property type="entry name" value="TctC"/>
    <property type="match status" value="1"/>
</dbReference>
<dbReference type="Gene3D" id="3.40.190.10">
    <property type="entry name" value="Periplasmic binding protein-like II"/>
    <property type="match status" value="1"/>
</dbReference>
<evidence type="ECO:0000256" key="2">
    <source>
        <dbReference type="SAM" id="SignalP"/>
    </source>
</evidence>
<dbReference type="InterPro" id="IPR005064">
    <property type="entry name" value="BUG"/>
</dbReference>
<evidence type="ECO:0000313" key="3">
    <source>
        <dbReference type="EMBL" id="QNN56799.1"/>
    </source>
</evidence>
<gene>
    <name evidence="3" type="ORF">H9K76_20220</name>
</gene>
<dbReference type="KEGG" id="drg:H9K76_20220"/>
<dbReference type="PANTHER" id="PTHR42928">
    <property type="entry name" value="TRICARBOXYLATE-BINDING PROTEIN"/>
    <property type="match status" value="1"/>
</dbReference>
<dbReference type="CDD" id="cd13578">
    <property type="entry name" value="PBP2_Bug27"/>
    <property type="match status" value="1"/>
</dbReference>
<keyword evidence="4" id="KW-1185">Reference proteome</keyword>
<dbReference type="Proteomes" id="UP000515811">
    <property type="component" value="Chromosome"/>
</dbReference>
<keyword evidence="2" id="KW-0732">Signal</keyword>